<accession>A0A8X6PFB7</accession>
<reference evidence="1" key="1">
    <citation type="submission" date="2020-08" db="EMBL/GenBank/DDBJ databases">
        <title>Multicomponent nature underlies the extraordinary mechanical properties of spider dragline silk.</title>
        <authorList>
            <person name="Kono N."/>
            <person name="Nakamura H."/>
            <person name="Mori M."/>
            <person name="Yoshida Y."/>
            <person name="Ohtoshi R."/>
            <person name="Malay A.D."/>
            <person name="Moran D.A.P."/>
            <person name="Tomita M."/>
            <person name="Numata K."/>
            <person name="Arakawa K."/>
        </authorList>
    </citation>
    <scope>NUCLEOTIDE SEQUENCE</scope>
</reference>
<keyword evidence="2" id="KW-1185">Reference proteome</keyword>
<evidence type="ECO:0000313" key="2">
    <source>
        <dbReference type="Proteomes" id="UP000887013"/>
    </source>
</evidence>
<gene>
    <name evidence="1" type="ORF">NPIL_676971</name>
</gene>
<dbReference type="EMBL" id="BMAW01115878">
    <property type="protein sequence ID" value="GFT68073.1"/>
    <property type="molecule type" value="Genomic_DNA"/>
</dbReference>
<comment type="caution">
    <text evidence="1">The sequence shown here is derived from an EMBL/GenBank/DDBJ whole genome shotgun (WGS) entry which is preliminary data.</text>
</comment>
<proteinExistence type="predicted"/>
<protein>
    <submittedName>
        <fullName evidence="1">Uncharacterized protein</fullName>
    </submittedName>
</protein>
<dbReference type="AlphaFoldDB" id="A0A8X6PFB7"/>
<evidence type="ECO:0000313" key="1">
    <source>
        <dbReference type="EMBL" id="GFT68073.1"/>
    </source>
</evidence>
<sequence>MGEYHFYHTSHSGNLKASDDKGQGHHFAESTIAVKWKVDRSLSIAVTLAIMKEPRPEKLLEDPPTCQEQKCIPSDPGPNSFLYDAWGVKDIHPDSYLPSFLNRISGTPCFNLRKKYLVSDTVLALFCPSRSVENDVERLEALERNNKKQ</sequence>
<name>A0A8X6PFB7_NEPPI</name>
<dbReference type="Proteomes" id="UP000887013">
    <property type="component" value="Unassembled WGS sequence"/>
</dbReference>
<organism evidence="1 2">
    <name type="scientific">Nephila pilipes</name>
    <name type="common">Giant wood spider</name>
    <name type="synonym">Nephila maculata</name>
    <dbReference type="NCBI Taxonomy" id="299642"/>
    <lineage>
        <taxon>Eukaryota</taxon>
        <taxon>Metazoa</taxon>
        <taxon>Ecdysozoa</taxon>
        <taxon>Arthropoda</taxon>
        <taxon>Chelicerata</taxon>
        <taxon>Arachnida</taxon>
        <taxon>Araneae</taxon>
        <taxon>Araneomorphae</taxon>
        <taxon>Entelegynae</taxon>
        <taxon>Araneoidea</taxon>
        <taxon>Nephilidae</taxon>
        <taxon>Nephila</taxon>
    </lineage>
</organism>